<proteinExistence type="predicted"/>
<organism evidence="2">
    <name type="scientific">Oryza barthii</name>
    <dbReference type="NCBI Taxonomy" id="65489"/>
    <lineage>
        <taxon>Eukaryota</taxon>
        <taxon>Viridiplantae</taxon>
        <taxon>Streptophyta</taxon>
        <taxon>Embryophyta</taxon>
        <taxon>Tracheophyta</taxon>
        <taxon>Spermatophyta</taxon>
        <taxon>Magnoliopsida</taxon>
        <taxon>Liliopsida</taxon>
        <taxon>Poales</taxon>
        <taxon>Poaceae</taxon>
        <taxon>BOP clade</taxon>
        <taxon>Oryzoideae</taxon>
        <taxon>Oryzeae</taxon>
        <taxon>Oryzinae</taxon>
        <taxon>Oryza</taxon>
    </lineage>
</organism>
<dbReference type="PANTHER" id="PTHR43060:SF15">
    <property type="entry name" value="3-HYDROXYISOBUTYRATE DEHYDROGENASE-LIKE 1, MITOCHONDRIAL-RELATED"/>
    <property type="match status" value="1"/>
</dbReference>
<dbReference type="STRING" id="65489.A0A0D3EPL1"/>
<feature type="domain" description="6-phosphogluconate dehydrogenase NADP-binding" evidence="1">
    <location>
        <begin position="1"/>
        <end position="67"/>
    </location>
</feature>
<protein>
    <recommendedName>
        <fullName evidence="1">6-phosphogluconate dehydrogenase NADP-binding domain-containing protein</fullName>
    </recommendedName>
</protein>
<evidence type="ECO:0000259" key="1">
    <source>
        <dbReference type="Pfam" id="PF03446"/>
    </source>
</evidence>
<dbReference type="AlphaFoldDB" id="A0A0D3EPL1"/>
<dbReference type="Pfam" id="PF03446">
    <property type="entry name" value="NAD_binding_2"/>
    <property type="match status" value="1"/>
</dbReference>
<accession>A0A0D3EPL1</accession>
<dbReference type="InterPro" id="IPR036291">
    <property type="entry name" value="NAD(P)-bd_dom_sf"/>
</dbReference>
<dbReference type="SUPFAM" id="SSF51735">
    <property type="entry name" value="NAD(P)-binding Rossmann-fold domains"/>
    <property type="match status" value="1"/>
</dbReference>
<sequence length="68" mass="6826">MTTSDPTLATEIAEVAAAKGYAAVDASVSGGDRGACKATLSIFADGDAAVVTRLTPLFKLMGNALYMG</sequence>
<reference evidence="2" key="2">
    <citation type="submission" date="2015-03" db="UniProtKB">
        <authorList>
            <consortium name="EnsemblPlants"/>
        </authorList>
    </citation>
    <scope>IDENTIFICATION</scope>
</reference>
<dbReference type="Gramene" id="OBART01G17940.1">
    <property type="protein sequence ID" value="OBART01G17940.1"/>
    <property type="gene ID" value="OBART01G17940"/>
</dbReference>
<keyword evidence="3" id="KW-1185">Reference proteome</keyword>
<dbReference type="Proteomes" id="UP000026960">
    <property type="component" value="Chromosome 1"/>
</dbReference>
<dbReference type="PANTHER" id="PTHR43060">
    <property type="entry name" value="3-HYDROXYISOBUTYRATE DEHYDROGENASE-LIKE 1, MITOCHONDRIAL-RELATED"/>
    <property type="match status" value="1"/>
</dbReference>
<dbReference type="GO" id="GO:0050661">
    <property type="term" value="F:NADP binding"/>
    <property type="evidence" value="ECO:0007669"/>
    <property type="project" value="InterPro"/>
</dbReference>
<dbReference type="PaxDb" id="65489-OBART01G17940.1"/>
<name>A0A0D3EPL1_9ORYZ</name>
<dbReference type="EnsemblPlants" id="OBART01G17940.1">
    <property type="protein sequence ID" value="OBART01G17940.1"/>
    <property type="gene ID" value="OBART01G17940"/>
</dbReference>
<evidence type="ECO:0000313" key="2">
    <source>
        <dbReference type="EnsemblPlants" id="OBART01G17940.1"/>
    </source>
</evidence>
<reference evidence="2" key="1">
    <citation type="journal article" date="2009" name="Rice">
        <title>De Novo Next Generation Sequencing of Plant Genomes.</title>
        <authorList>
            <person name="Rounsley S."/>
            <person name="Marri P.R."/>
            <person name="Yu Y."/>
            <person name="He R."/>
            <person name="Sisneros N."/>
            <person name="Goicoechea J.L."/>
            <person name="Lee S.J."/>
            <person name="Angelova A."/>
            <person name="Kudrna D."/>
            <person name="Luo M."/>
            <person name="Affourtit J."/>
            <person name="Desany B."/>
            <person name="Knight J."/>
            <person name="Niazi F."/>
            <person name="Egholm M."/>
            <person name="Wing R.A."/>
        </authorList>
    </citation>
    <scope>NUCLEOTIDE SEQUENCE [LARGE SCALE GENOMIC DNA]</scope>
    <source>
        <strain evidence="2">cv. IRGC 105608</strain>
    </source>
</reference>
<dbReference type="Gene3D" id="3.40.50.720">
    <property type="entry name" value="NAD(P)-binding Rossmann-like Domain"/>
    <property type="match status" value="1"/>
</dbReference>
<dbReference type="InterPro" id="IPR006115">
    <property type="entry name" value="6PGDH_NADP-bd"/>
</dbReference>
<evidence type="ECO:0000313" key="3">
    <source>
        <dbReference type="Proteomes" id="UP000026960"/>
    </source>
</evidence>
<dbReference type="eggNOG" id="KOG0409">
    <property type="taxonomic scope" value="Eukaryota"/>
</dbReference>
<dbReference type="HOGENOM" id="CLU_2798113_0_0_1"/>